<keyword evidence="5" id="KW-1185">Reference proteome</keyword>
<dbReference type="AlphaFoldDB" id="A0A934JQC2"/>
<dbReference type="EMBL" id="JAEMNX010000001">
    <property type="protein sequence ID" value="MBJ7536462.1"/>
    <property type="molecule type" value="Genomic_DNA"/>
</dbReference>
<gene>
    <name evidence="4" type="ORF">I8J31_02065</name>
</gene>
<dbReference type="PANTHER" id="PTHR34135">
    <property type="entry name" value="LYSOZYME"/>
    <property type="match status" value="1"/>
</dbReference>
<dbReference type="GO" id="GO:0003796">
    <property type="term" value="F:lysozyme activity"/>
    <property type="evidence" value="ECO:0007669"/>
    <property type="project" value="InterPro"/>
</dbReference>
<organism evidence="4 5">
    <name type="scientific">Marinomonas transparens</name>
    <dbReference type="NCBI Taxonomy" id="2795388"/>
    <lineage>
        <taxon>Bacteria</taxon>
        <taxon>Pseudomonadati</taxon>
        <taxon>Pseudomonadota</taxon>
        <taxon>Gammaproteobacteria</taxon>
        <taxon>Oceanospirillales</taxon>
        <taxon>Oceanospirillaceae</taxon>
        <taxon>Marinomonas</taxon>
    </lineage>
</organism>
<name>A0A934JQC2_9GAMM</name>
<dbReference type="CDD" id="cd00599">
    <property type="entry name" value="GH25_muramidase"/>
    <property type="match status" value="1"/>
</dbReference>
<keyword evidence="3" id="KW-0326">Glycosidase</keyword>
<dbReference type="GO" id="GO:0009253">
    <property type="term" value="P:peptidoglycan catabolic process"/>
    <property type="evidence" value="ECO:0007669"/>
    <property type="project" value="InterPro"/>
</dbReference>
<dbReference type="GO" id="GO:0016998">
    <property type="term" value="P:cell wall macromolecule catabolic process"/>
    <property type="evidence" value="ECO:0007669"/>
    <property type="project" value="InterPro"/>
</dbReference>
<evidence type="ECO:0000313" key="5">
    <source>
        <dbReference type="Proteomes" id="UP000628710"/>
    </source>
</evidence>
<reference evidence="4" key="1">
    <citation type="submission" date="2020-12" db="EMBL/GenBank/DDBJ databases">
        <title>Marinomonas arctica sp. nov., a psychrotolerant bacterium isolated from the Arctic.</title>
        <authorList>
            <person name="Zhang Y."/>
        </authorList>
    </citation>
    <scope>NUCLEOTIDE SEQUENCE</scope>
    <source>
        <strain evidence="4">C1424</strain>
    </source>
</reference>
<dbReference type="Gene3D" id="3.20.20.80">
    <property type="entry name" value="Glycosidases"/>
    <property type="match status" value="1"/>
</dbReference>
<protein>
    <submittedName>
        <fullName evidence="4">Glycoside hydrolase family 25 protein</fullName>
    </submittedName>
</protein>
<dbReference type="SUPFAM" id="SSF51445">
    <property type="entry name" value="(Trans)glycosidases"/>
    <property type="match status" value="1"/>
</dbReference>
<dbReference type="PANTHER" id="PTHR34135:SF2">
    <property type="entry name" value="LYSOZYME"/>
    <property type="match status" value="1"/>
</dbReference>
<evidence type="ECO:0000256" key="3">
    <source>
        <dbReference type="ARBA" id="ARBA00023295"/>
    </source>
</evidence>
<accession>A0A934JQC2</accession>
<evidence type="ECO:0000313" key="4">
    <source>
        <dbReference type="EMBL" id="MBJ7536462.1"/>
    </source>
</evidence>
<comment type="caution">
    <text evidence="4">The sequence shown here is derived from an EMBL/GenBank/DDBJ whole genome shotgun (WGS) entry which is preliminary data.</text>
</comment>
<sequence length="262" mass="29862">MKEQFNKYKKYLPLAILIVFILFRPTFNGSTLPETHKSLAEQYAQHVGANTKPIHGIDVSYDQGEIDWAKIMQTDVGFVYLKATDGMTYTDPTFHQHMAILSKQTTLLYGAYHFFEAEDDPEKQAENFIQQVSAYSPHLSPMVDVEVTKDQDPVEIRKRLKIFSDKVQAATGCLPIIYSYRSFWDLDIGPNFDQHVFWLADYAQKMDAPAKVKKLTLWQYSEKGRVNGISGPVDLDVIMTGEDGLTAIRCTKNKHLRGEDIG</sequence>
<evidence type="ECO:0000256" key="1">
    <source>
        <dbReference type="ARBA" id="ARBA00010646"/>
    </source>
</evidence>
<dbReference type="InterPro" id="IPR002053">
    <property type="entry name" value="Glyco_hydro_25"/>
</dbReference>
<dbReference type="GO" id="GO:0016052">
    <property type="term" value="P:carbohydrate catabolic process"/>
    <property type="evidence" value="ECO:0007669"/>
    <property type="project" value="TreeGrafter"/>
</dbReference>
<comment type="similarity">
    <text evidence="1">Belongs to the glycosyl hydrolase 25 family.</text>
</comment>
<dbReference type="Pfam" id="PF01183">
    <property type="entry name" value="Glyco_hydro_25"/>
    <property type="match status" value="1"/>
</dbReference>
<dbReference type="PROSITE" id="PS51904">
    <property type="entry name" value="GLYCOSYL_HYDROL_F25_2"/>
    <property type="match status" value="1"/>
</dbReference>
<keyword evidence="2 4" id="KW-0378">Hydrolase</keyword>
<dbReference type="Proteomes" id="UP000628710">
    <property type="component" value="Unassembled WGS sequence"/>
</dbReference>
<dbReference type="SMART" id="SM00641">
    <property type="entry name" value="Glyco_25"/>
    <property type="match status" value="1"/>
</dbReference>
<evidence type="ECO:0000256" key="2">
    <source>
        <dbReference type="ARBA" id="ARBA00022801"/>
    </source>
</evidence>
<proteinExistence type="inferred from homology"/>
<dbReference type="InterPro" id="IPR018077">
    <property type="entry name" value="Glyco_hydro_fam25_subgr"/>
</dbReference>
<dbReference type="InterPro" id="IPR017853">
    <property type="entry name" value="GH"/>
</dbReference>
<dbReference type="RefSeq" id="WP_199466522.1">
    <property type="nucleotide sequence ID" value="NZ_JAEMNX010000001.1"/>
</dbReference>